<keyword evidence="1" id="KW-0813">Transport</keyword>
<keyword evidence="5" id="KW-1278">Translocase</keyword>
<dbReference type="InterPro" id="IPR003593">
    <property type="entry name" value="AAA+_ATPase"/>
</dbReference>
<dbReference type="GO" id="GO:0022857">
    <property type="term" value="F:transmembrane transporter activity"/>
    <property type="evidence" value="ECO:0007669"/>
    <property type="project" value="InterPro"/>
</dbReference>
<dbReference type="GO" id="GO:0017004">
    <property type="term" value="P:cytochrome complex assembly"/>
    <property type="evidence" value="ECO:0007669"/>
    <property type="project" value="UniProtKB-KW"/>
</dbReference>
<evidence type="ECO:0000256" key="1">
    <source>
        <dbReference type="ARBA" id="ARBA00022448"/>
    </source>
</evidence>
<dbReference type="GO" id="GO:0016887">
    <property type="term" value="F:ATP hydrolysis activity"/>
    <property type="evidence" value="ECO:0007669"/>
    <property type="project" value="InterPro"/>
</dbReference>
<dbReference type="EMBL" id="UOFY01000015">
    <property type="protein sequence ID" value="VAX07295.1"/>
    <property type="molecule type" value="Genomic_DNA"/>
</dbReference>
<protein>
    <submittedName>
        <fullName evidence="8">ABC transporter involved in cytochrome c biogenesis, ATPase component CcmA</fullName>
    </submittedName>
</protein>
<proteinExistence type="predicted"/>
<dbReference type="InterPro" id="IPR017871">
    <property type="entry name" value="ABC_transporter-like_CS"/>
</dbReference>
<evidence type="ECO:0000256" key="4">
    <source>
        <dbReference type="ARBA" id="ARBA00022840"/>
    </source>
</evidence>
<organism evidence="8">
    <name type="scientific">hydrothermal vent metagenome</name>
    <dbReference type="NCBI Taxonomy" id="652676"/>
    <lineage>
        <taxon>unclassified sequences</taxon>
        <taxon>metagenomes</taxon>
        <taxon>ecological metagenomes</taxon>
    </lineage>
</organism>
<keyword evidence="2" id="KW-0547">Nucleotide-binding</keyword>
<evidence type="ECO:0000256" key="3">
    <source>
        <dbReference type="ARBA" id="ARBA00022748"/>
    </source>
</evidence>
<dbReference type="InterPro" id="IPR027417">
    <property type="entry name" value="P-loop_NTPase"/>
</dbReference>
<evidence type="ECO:0000259" key="7">
    <source>
        <dbReference type="PROSITE" id="PS50893"/>
    </source>
</evidence>
<dbReference type="SMART" id="SM00382">
    <property type="entry name" value="AAA"/>
    <property type="match status" value="1"/>
</dbReference>
<keyword evidence="4" id="KW-0067">ATP-binding</keyword>
<dbReference type="NCBIfam" id="NF010061">
    <property type="entry name" value="PRK13538.1"/>
    <property type="match status" value="1"/>
</dbReference>
<feature type="domain" description="ABC transporter" evidence="7">
    <location>
        <begin position="17"/>
        <end position="219"/>
    </location>
</feature>
<accession>A0A3B1BM06</accession>
<name>A0A3B1BM06_9ZZZZ</name>
<dbReference type="PANTHER" id="PTHR43499">
    <property type="entry name" value="ABC TRANSPORTER I FAMILY MEMBER 1"/>
    <property type="match status" value="1"/>
</dbReference>
<dbReference type="AlphaFoldDB" id="A0A3B1BM06"/>
<dbReference type="PROSITE" id="PS00211">
    <property type="entry name" value="ABC_TRANSPORTER_1"/>
    <property type="match status" value="1"/>
</dbReference>
<evidence type="ECO:0000256" key="6">
    <source>
        <dbReference type="ARBA" id="ARBA00023136"/>
    </source>
</evidence>
<dbReference type="PANTHER" id="PTHR43499:SF1">
    <property type="entry name" value="ABC TRANSPORTER I FAMILY MEMBER 1"/>
    <property type="match status" value="1"/>
</dbReference>
<dbReference type="Pfam" id="PF00005">
    <property type="entry name" value="ABC_tran"/>
    <property type="match status" value="1"/>
</dbReference>
<evidence type="ECO:0000256" key="5">
    <source>
        <dbReference type="ARBA" id="ARBA00022967"/>
    </source>
</evidence>
<evidence type="ECO:0000256" key="2">
    <source>
        <dbReference type="ARBA" id="ARBA00022741"/>
    </source>
</evidence>
<dbReference type="InterPro" id="IPR005895">
    <property type="entry name" value="ABC_transptr_haem_export_CcmA"/>
</dbReference>
<dbReference type="GO" id="GO:0005524">
    <property type="term" value="F:ATP binding"/>
    <property type="evidence" value="ECO:0007669"/>
    <property type="project" value="UniProtKB-KW"/>
</dbReference>
<sequence length="219" mass="24013">MTANSSPTHPASSYEGLEVRNLSCSREDRDLFCGLNFQLTPGHAIQIEGPNGSGKTTLLRMLCGLRLTDEGEILWNGEDISEERAAYLSNLSYIGHAHGVKGELTPLENLRVYQAMAACNNPLSLDDALEKVGLFGFEDVPSRTLSAGQRRRVALARLLINPTPLWILDEPFTAIDVHGQKQIEEMITRHVLDGGMAILTSHHPLDLSDEHLSSVTLST</sequence>
<dbReference type="NCBIfam" id="TIGR01189">
    <property type="entry name" value="ccmA"/>
    <property type="match status" value="1"/>
</dbReference>
<reference evidence="8" key="1">
    <citation type="submission" date="2018-06" db="EMBL/GenBank/DDBJ databases">
        <authorList>
            <person name="Zhirakovskaya E."/>
        </authorList>
    </citation>
    <scope>NUCLEOTIDE SEQUENCE</scope>
</reference>
<dbReference type="Gene3D" id="3.40.50.300">
    <property type="entry name" value="P-loop containing nucleotide triphosphate hydrolases"/>
    <property type="match status" value="1"/>
</dbReference>
<evidence type="ECO:0000313" key="8">
    <source>
        <dbReference type="EMBL" id="VAX07295.1"/>
    </source>
</evidence>
<dbReference type="PROSITE" id="PS50893">
    <property type="entry name" value="ABC_TRANSPORTER_2"/>
    <property type="match status" value="1"/>
</dbReference>
<dbReference type="InterPro" id="IPR003439">
    <property type="entry name" value="ABC_transporter-like_ATP-bd"/>
</dbReference>
<keyword evidence="3" id="KW-0201">Cytochrome c-type biogenesis</keyword>
<gene>
    <name evidence="8" type="ORF">MNBD_GAMMA25-2613</name>
</gene>
<keyword evidence="6" id="KW-0472">Membrane</keyword>
<dbReference type="SUPFAM" id="SSF52540">
    <property type="entry name" value="P-loop containing nucleoside triphosphate hydrolases"/>
    <property type="match status" value="1"/>
</dbReference>